<gene>
    <name evidence="1" type="ORF">CLUMA_CG003718</name>
</gene>
<evidence type="ECO:0000313" key="2">
    <source>
        <dbReference type="Proteomes" id="UP000183832"/>
    </source>
</evidence>
<protein>
    <submittedName>
        <fullName evidence="1">CLUMA_CG003718, isoform A</fullName>
    </submittedName>
</protein>
<dbReference type="AlphaFoldDB" id="A0A1J1HPL8"/>
<proteinExistence type="predicted"/>
<dbReference type="EMBL" id="CVRI01000015">
    <property type="protein sequence ID" value="CRK89992.1"/>
    <property type="molecule type" value="Genomic_DNA"/>
</dbReference>
<organism evidence="1 2">
    <name type="scientific">Clunio marinus</name>
    <dbReference type="NCBI Taxonomy" id="568069"/>
    <lineage>
        <taxon>Eukaryota</taxon>
        <taxon>Metazoa</taxon>
        <taxon>Ecdysozoa</taxon>
        <taxon>Arthropoda</taxon>
        <taxon>Hexapoda</taxon>
        <taxon>Insecta</taxon>
        <taxon>Pterygota</taxon>
        <taxon>Neoptera</taxon>
        <taxon>Endopterygota</taxon>
        <taxon>Diptera</taxon>
        <taxon>Nematocera</taxon>
        <taxon>Chironomoidea</taxon>
        <taxon>Chironomidae</taxon>
        <taxon>Clunio</taxon>
    </lineage>
</organism>
<reference evidence="1 2" key="1">
    <citation type="submission" date="2015-04" db="EMBL/GenBank/DDBJ databases">
        <authorList>
            <person name="Syromyatnikov M.Y."/>
            <person name="Popov V.N."/>
        </authorList>
    </citation>
    <scope>NUCLEOTIDE SEQUENCE [LARGE SCALE GENOMIC DNA]</scope>
</reference>
<dbReference type="Proteomes" id="UP000183832">
    <property type="component" value="Unassembled WGS sequence"/>
</dbReference>
<sequence length="73" mass="8726">MVIHMRKDSLFICVFKTSAEEHISLMYDLFVIRFGIPVLYRLLLSQYANFSLEEEYFAKQLECLLCYKLSVKH</sequence>
<keyword evidence="2" id="KW-1185">Reference proteome</keyword>
<accession>A0A1J1HPL8</accession>
<evidence type="ECO:0000313" key="1">
    <source>
        <dbReference type="EMBL" id="CRK89992.1"/>
    </source>
</evidence>
<name>A0A1J1HPL8_9DIPT</name>